<dbReference type="SUPFAM" id="SSF49464">
    <property type="entry name" value="Carboxypeptidase regulatory domain-like"/>
    <property type="match status" value="1"/>
</dbReference>
<accession>A0A3N0VSB4</accession>
<dbReference type="InterPro" id="IPR008969">
    <property type="entry name" value="CarboxyPept-like_regulatory"/>
</dbReference>
<evidence type="ECO:0000313" key="2">
    <source>
        <dbReference type="EMBL" id="TDX91967.1"/>
    </source>
</evidence>
<dbReference type="Gene3D" id="2.60.40.1120">
    <property type="entry name" value="Carboxypeptidase-like, regulatory domain"/>
    <property type="match status" value="1"/>
</dbReference>
<sequence length="586" mass="62603">MKHIYSLFLVLFVLFSCKSDYYIDEENTTHPESNFNFGNTAQKNFQGQVIATNGTPVSGATVTIGTSTVQTNSKGLFTIKNAQVKENFAYIKVNKAGYVNASRALVPTNGDNRVNIMMIPVTTTATIASGATATVSLPNGTKVKFDGSFKDASGNAYSGNVSVALFHLSPSDQYLNELMPGSFLATNSNGNARIMETYGMLHVQLTGASGQNLQIASGHTAEVTVPLDPAQTATSPSTIPLWSFNEETGIWQEEGVANKVGNTYVGNVSHFSWWNCDAQFAQSILKVNVKNASGQPVSNIKIGLKRNSQTYETYAFTDNLGVASGIVPANETLTMKVYDVCNTVISTTTIGPFAPNSTTTLPDIVIPNGNTYTIKGTLKTCSGADVTNGVVALKFAGSASYFQTITALVTNGAFTINTPACSSSQQFILEGFDLTNLQTSGEINFIGVSPVTNLGNIPVCTTVSEFVYYQIDAQPVQQCILGFNASLDINILNINHYQSPVGVNTYFNFQSTGVNSVGTYTTGFTVMTSPNIPVPAQGNNLTLQVNHFGAVNDYIDFTINGTYTDSSVSPAVTRTLSVTGHVKRDH</sequence>
<reference evidence="1 3" key="1">
    <citation type="submission" date="2018-11" db="EMBL/GenBank/DDBJ databases">
        <title>Proposal to divide the Flavobacteriaceae and reorganize its genera based on Amino Acid Identity values calculated from whole genome sequences.</title>
        <authorList>
            <person name="Nicholson A.C."/>
            <person name="Gulvik C.A."/>
            <person name="Whitney A.M."/>
            <person name="Humrighouse B.W."/>
            <person name="Bell M."/>
            <person name="Holmes B."/>
            <person name="Steigerwalt A."/>
            <person name="Villarma A."/>
            <person name="Sheth M."/>
            <person name="Batra D."/>
            <person name="Pryor J."/>
            <person name="Bernardet J.-F."/>
            <person name="Hugo C."/>
            <person name="Kampfer P."/>
            <person name="Newman J."/>
            <person name="Mcquiston J.R."/>
        </authorList>
    </citation>
    <scope>NUCLEOTIDE SEQUENCE [LARGE SCALE GENOMIC DNA]</scope>
    <source>
        <strain evidence="1 3">DSM 15235</strain>
    </source>
</reference>
<dbReference type="RefSeq" id="WP_123263686.1">
    <property type="nucleotide sequence ID" value="NZ_RJTX01000004.1"/>
</dbReference>
<name>A0A3N0VSB4_9FLAO</name>
<dbReference type="EMBL" id="RJTX01000004">
    <property type="protein sequence ID" value="ROH95654.1"/>
    <property type="molecule type" value="Genomic_DNA"/>
</dbReference>
<reference evidence="2 4" key="2">
    <citation type="submission" date="2019-03" db="EMBL/GenBank/DDBJ databases">
        <title>Genomic Encyclopedia of Archaeal and Bacterial Type Strains, Phase II (KMG-II): from individual species to whole genera.</title>
        <authorList>
            <person name="Goeker M."/>
        </authorList>
    </citation>
    <scope>NUCLEOTIDE SEQUENCE [LARGE SCALE GENOMIC DNA]</scope>
    <source>
        <strain evidence="2 4">DSM 15235</strain>
    </source>
</reference>
<dbReference type="Proteomes" id="UP000269375">
    <property type="component" value="Unassembled WGS sequence"/>
</dbReference>
<dbReference type="PROSITE" id="PS51257">
    <property type="entry name" value="PROKAR_LIPOPROTEIN"/>
    <property type="match status" value="1"/>
</dbReference>
<proteinExistence type="predicted"/>
<evidence type="ECO:0000313" key="3">
    <source>
        <dbReference type="Proteomes" id="UP000269375"/>
    </source>
</evidence>
<dbReference type="AlphaFoldDB" id="A0A3N0VSB4"/>
<dbReference type="EMBL" id="SOQW01000003">
    <property type="protein sequence ID" value="TDX91967.1"/>
    <property type="molecule type" value="Genomic_DNA"/>
</dbReference>
<evidence type="ECO:0000313" key="4">
    <source>
        <dbReference type="Proteomes" id="UP000295709"/>
    </source>
</evidence>
<gene>
    <name evidence="2" type="ORF">BCF50_3109</name>
    <name evidence="1" type="ORF">EGI05_14055</name>
</gene>
<dbReference type="Proteomes" id="UP000295709">
    <property type="component" value="Unassembled WGS sequence"/>
</dbReference>
<protein>
    <submittedName>
        <fullName evidence="2">Uncharacterized protein UPF0560</fullName>
    </submittedName>
</protein>
<keyword evidence="4" id="KW-1185">Reference proteome</keyword>
<comment type="caution">
    <text evidence="1">The sequence shown here is derived from an EMBL/GenBank/DDBJ whole genome shotgun (WGS) entry which is preliminary data.</text>
</comment>
<organism evidence="1 3">
    <name type="scientific">Chryseobacterium daecheongense</name>
    <dbReference type="NCBI Taxonomy" id="192389"/>
    <lineage>
        <taxon>Bacteria</taxon>
        <taxon>Pseudomonadati</taxon>
        <taxon>Bacteroidota</taxon>
        <taxon>Flavobacteriia</taxon>
        <taxon>Flavobacteriales</taxon>
        <taxon>Weeksellaceae</taxon>
        <taxon>Chryseobacterium group</taxon>
        <taxon>Chryseobacterium</taxon>
    </lineage>
</organism>
<dbReference type="OrthoDB" id="973965at2"/>
<evidence type="ECO:0000313" key="1">
    <source>
        <dbReference type="EMBL" id="ROH95654.1"/>
    </source>
</evidence>